<dbReference type="SUPFAM" id="SSF103088">
    <property type="entry name" value="OmpA-like"/>
    <property type="match status" value="1"/>
</dbReference>
<accession>A0A9X2KWQ4</accession>
<feature type="signal peptide" evidence="6">
    <location>
        <begin position="1"/>
        <end position="22"/>
    </location>
</feature>
<dbReference type="EMBL" id="JAMFTH010000001">
    <property type="protein sequence ID" value="MCP8899295.1"/>
    <property type="molecule type" value="Genomic_DNA"/>
</dbReference>
<organism evidence="8 9">
    <name type="scientific">Gilvimarinus xylanilyticus</name>
    <dbReference type="NCBI Taxonomy" id="2944139"/>
    <lineage>
        <taxon>Bacteria</taxon>
        <taxon>Pseudomonadati</taxon>
        <taxon>Pseudomonadota</taxon>
        <taxon>Gammaproteobacteria</taxon>
        <taxon>Cellvibrionales</taxon>
        <taxon>Cellvibrionaceae</taxon>
        <taxon>Gilvimarinus</taxon>
    </lineage>
</organism>
<reference evidence="8" key="2">
    <citation type="submission" date="2023-01" db="EMBL/GenBank/DDBJ databases">
        <title>Gilvimarinus xylanilyticus HB14 isolated from Caulerpa lentillifera aquaculture base in Hainan, China.</title>
        <authorList>
            <person name="Zhang Y.-J."/>
        </authorList>
    </citation>
    <scope>NUCLEOTIDE SEQUENCE</scope>
    <source>
        <strain evidence="8">HB14</strain>
    </source>
</reference>
<evidence type="ECO:0000256" key="4">
    <source>
        <dbReference type="PROSITE-ProRule" id="PRU00473"/>
    </source>
</evidence>
<feature type="region of interest" description="Disordered" evidence="5">
    <location>
        <begin position="120"/>
        <end position="161"/>
    </location>
</feature>
<dbReference type="InterPro" id="IPR006665">
    <property type="entry name" value="OmpA-like"/>
</dbReference>
<keyword evidence="2 4" id="KW-0472">Membrane</keyword>
<reference evidence="8" key="1">
    <citation type="submission" date="2022-05" db="EMBL/GenBank/DDBJ databases">
        <authorList>
            <person name="Sun H.-N."/>
        </authorList>
    </citation>
    <scope>NUCLEOTIDE SEQUENCE</scope>
    <source>
        <strain evidence="8">HB14</strain>
    </source>
</reference>
<keyword evidence="9" id="KW-1185">Reference proteome</keyword>
<dbReference type="CDD" id="cd07185">
    <property type="entry name" value="OmpA_C-like"/>
    <property type="match status" value="1"/>
</dbReference>
<keyword evidence="3" id="KW-0998">Cell outer membrane</keyword>
<feature type="chain" id="PRO_5040966101" evidence="6">
    <location>
        <begin position="23"/>
        <end position="161"/>
    </location>
</feature>
<dbReference type="InterPro" id="IPR050330">
    <property type="entry name" value="Bact_OuterMem_StrucFunc"/>
</dbReference>
<dbReference type="RefSeq" id="WP_253967548.1">
    <property type="nucleotide sequence ID" value="NZ_JAMFTH010000001.1"/>
</dbReference>
<evidence type="ECO:0000259" key="7">
    <source>
        <dbReference type="PROSITE" id="PS51123"/>
    </source>
</evidence>
<sequence length="161" mass="17513">MAKCKPIVWCFFLACVVPFAQAEPDTTEPASDSSAELGPQIVAVHFEFDSADLQPLAKTQLLGVIDDARELGVEYTAGVKGHTDAQGPEWYNQTLSRQRAESVVEYLQMQRAGATQWQVDGLGESQPVASNDEESGRAQNRRVEVTFTPASASAQPQTVSR</sequence>
<evidence type="ECO:0000256" key="3">
    <source>
        <dbReference type="ARBA" id="ARBA00023237"/>
    </source>
</evidence>
<dbReference type="AlphaFoldDB" id="A0A9X2KWQ4"/>
<dbReference type="Proteomes" id="UP001139319">
    <property type="component" value="Unassembled WGS sequence"/>
</dbReference>
<feature type="domain" description="OmpA-like" evidence="7">
    <location>
        <begin position="33"/>
        <end position="151"/>
    </location>
</feature>
<comment type="subcellular location">
    <subcellularLocation>
        <location evidence="1">Cell outer membrane</location>
    </subcellularLocation>
</comment>
<keyword evidence="6" id="KW-0732">Signal</keyword>
<dbReference type="Gene3D" id="3.30.1330.60">
    <property type="entry name" value="OmpA-like domain"/>
    <property type="match status" value="1"/>
</dbReference>
<evidence type="ECO:0000256" key="2">
    <source>
        <dbReference type="ARBA" id="ARBA00023136"/>
    </source>
</evidence>
<dbReference type="InterPro" id="IPR006664">
    <property type="entry name" value="OMP_bac"/>
</dbReference>
<feature type="compositionally biased region" description="Polar residues" evidence="5">
    <location>
        <begin position="148"/>
        <end position="161"/>
    </location>
</feature>
<dbReference type="InterPro" id="IPR036737">
    <property type="entry name" value="OmpA-like_sf"/>
</dbReference>
<evidence type="ECO:0000313" key="9">
    <source>
        <dbReference type="Proteomes" id="UP001139319"/>
    </source>
</evidence>
<dbReference type="PANTHER" id="PTHR30329">
    <property type="entry name" value="STATOR ELEMENT OF FLAGELLAR MOTOR COMPLEX"/>
    <property type="match status" value="1"/>
</dbReference>
<dbReference type="PRINTS" id="PR01021">
    <property type="entry name" value="OMPADOMAIN"/>
</dbReference>
<evidence type="ECO:0000256" key="6">
    <source>
        <dbReference type="SAM" id="SignalP"/>
    </source>
</evidence>
<gene>
    <name evidence="8" type="ORF">M6D89_08315</name>
</gene>
<evidence type="ECO:0000313" key="8">
    <source>
        <dbReference type="EMBL" id="MCP8899295.1"/>
    </source>
</evidence>
<dbReference type="PANTHER" id="PTHR30329:SF21">
    <property type="entry name" value="LIPOPROTEIN YIAD-RELATED"/>
    <property type="match status" value="1"/>
</dbReference>
<evidence type="ECO:0000256" key="1">
    <source>
        <dbReference type="ARBA" id="ARBA00004442"/>
    </source>
</evidence>
<name>A0A9X2KWQ4_9GAMM</name>
<dbReference type="Pfam" id="PF00691">
    <property type="entry name" value="OmpA"/>
    <property type="match status" value="1"/>
</dbReference>
<evidence type="ECO:0000256" key="5">
    <source>
        <dbReference type="SAM" id="MobiDB-lite"/>
    </source>
</evidence>
<dbReference type="PROSITE" id="PS51123">
    <property type="entry name" value="OMPA_2"/>
    <property type="match status" value="1"/>
</dbReference>
<dbReference type="GO" id="GO:0009279">
    <property type="term" value="C:cell outer membrane"/>
    <property type="evidence" value="ECO:0007669"/>
    <property type="project" value="UniProtKB-SubCell"/>
</dbReference>
<comment type="caution">
    <text evidence="8">The sequence shown here is derived from an EMBL/GenBank/DDBJ whole genome shotgun (WGS) entry which is preliminary data.</text>
</comment>
<proteinExistence type="predicted"/>
<protein>
    <submittedName>
        <fullName evidence="8">OmpA family protein</fullName>
    </submittedName>
</protein>